<proteinExistence type="predicted"/>
<evidence type="ECO:0000313" key="6">
    <source>
        <dbReference type="Proteomes" id="UP000198873"/>
    </source>
</evidence>
<dbReference type="InterPro" id="IPR000683">
    <property type="entry name" value="Gfo/Idh/MocA-like_OxRdtase_N"/>
</dbReference>
<protein>
    <submittedName>
        <fullName evidence="5">Thiazolinyl imide reductase</fullName>
    </submittedName>
</protein>
<evidence type="ECO:0000259" key="3">
    <source>
        <dbReference type="Pfam" id="PF13649"/>
    </source>
</evidence>
<evidence type="ECO:0000259" key="2">
    <source>
        <dbReference type="Pfam" id="PF01408"/>
    </source>
</evidence>
<dbReference type="Pfam" id="PF13649">
    <property type="entry name" value="Methyltransf_25"/>
    <property type="match status" value="1"/>
</dbReference>
<name>A0A1I6PKQ0_9ACTN</name>
<dbReference type="GO" id="GO:0008168">
    <property type="term" value="F:methyltransferase activity"/>
    <property type="evidence" value="ECO:0007669"/>
    <property type="project" value="UniProtKB-ARBA"/>
</dbReference>
<dbReference type="CDD" id="cd02440">
    <property type="entry name" value="AdoMet_MTases"/>
    <property type="match status" value="1"/>
</dbReference>
<dbReference type="InterPro" id="IPR041698">
    <property type="entry name" value="Methyltransf_25"/>
</dbReference>
<dbReference type="PANTHER" id="PTHR43377:SF1">
    <property type="entry name" value="BILIVERDIN REDUCTASE A"/>
    <property type="match status" value="1"/>
</dbReference>
<dbReference type="GO" id="GO:0000166">
    <property type="term" value="F:nucleotide binding"/>
    <property type="evidence" value="ECO:0007669"/>
    <property type="project" value="InterPro"/>
</dbReference>
<evidence type="ECO:0000313" key="5">
    <source>
        <dbReference type="EMBL" id="SFS40746.1"/>
    </source>
</evidence>
<dbReference type="Pfam" id="PF01408">
    <property type="entry name" value="GFO_IDH_MocA"/>
    <property type="match status" value="1"/>
</dbReference>
<dbReference type="RefSeq" id="WP_093842065.1">
    <property type="nucleotide sequence ID" value="NZ_FPAB01000001.1"/>
</dbReference>
<dbReference type="InterPro" id="IPR010091">
    <property type="entry name" value="Thiazolinyl_imide_reductase"/>
</dbReference>
<dbReference type="InterPro" id="IPR036291">
    <property type="entry name" value="NAD(P)-bd_dom_sf"/>
</dbReference>
<organism evidence="5 6">
    <name type="scientific">Streptomyces harbinensis</name>
    <dbReference type="NCBI Taxonomy" id="1176198"/>
    <lineage>
        <taxon>Bacteria</taxon>
        <taxon>Bacillati</taxon>
        <taxon>Actinomycetota</taxon>
        <taxon>Actinomycetes</taxon>
        <taxon>Kitasatosporales</taxon>
        <taxon>Streptomycetaceae</taxon>
        <taxon>Streptomyces</taxon>
    </lineage>
</organism>
<dbReference type="Pfam" id="PF21390">
    <property type="entry name" value="Irp3-like_C"/>
    <property type="match status" value="1"/>
</dbReference>
<evidence type="ECO:0000256" key="1">
    <source>
        <dbReference type="SAM" id="MobiDB-lite"/>
    </source>
</evidence>
<dbReference type="InterPro" id="IPR051450">
    <property type="entry name" value="Gfo/Idh/MocA_Oxidoreductases"/>
</dbReference>
<reference evidence="6" key="1">
    <citation type="submission" date="2016-10" db="EMBL/GenBank/DDBJ databases">
        <authorList>
            <person name="Varghese N."/>
            <person name="Submissions S."/>
        </authorList>
    </citation>
    <scope>NUCLEOTIDE SEQUENCE [LARGE SCALE GENOMIC DNA]</scope>
    <source>
        <strain evidence="6">CGMCC 4.7047</strain>
    </source>
</reference>
<feature type="compositionally biased region" description="Pro residues" evidence="1">
    <location>
        <begin position="378"/>
        <end position="388"/>
    </location>
</feature>
<dbReference type="InterPro" id="IPR048655">
    <property type="entry name" value="Irp3-like_C"/>
</dbReference>
<feature type="compositionally biased region" description="Low complexity" evidence="1">
    <location>
        <begin position="389"/>
        <end position="407"/>
    </location>
</feature>
<dbReference type="EMBL" id="FPAB01000001">
    <property type="protein sequence ID" value="SFS40746.1"/>
    <property type="molecule type" value="Genomic_DNA"/>
</dbReference>
<feature type="domain" description="Methyltransferase" evidence="3">
    <location>
        <begin position="451"/>
        <end position="547"/>
    </location>
</feature>
<sequence length="659" mass="70120">MTVPPSPPSPGRPLRTVVAGTNFGRFYIDAVNAHPGFELAGILARGGAHSRALAGKLGVPCWTRLADLPGDIDAAVVAVPSAVMGGNGTELGRELLERGVHVLQEHPLHPDELAGSLRLARARGRQFRVNTHYPHVRSVRRFLRAATALRARQPVLFVDAAAPVHVLAPLVDILGRALGGLRPWRLDDPAPVSREVGAATGDRTPVQLLHGAIAGAPVTLRVQNQLHPGDRDNHALFWHRVAIGTEGGVLTLADTHGPVLWHPRLHSPRDDGHRLVFEAGPGAEDLLLPAAEVVGDPAGTPPRFADIFSSWWPEAVGEALGSFAEGIARGDDPLRSAGHDLAVFGLWRDLMARLGPPELIRPPAPRPLTVRDLDPEPAGAPDPAPDGGPRPAEAAAARRPPAAAGAGDEPGAGYTGPAEFFDLGAGEHTSRTGPAVVAALAGIDPHSGPLLDIGAGTGLVTRQIARAYPDCHLVAAEPAAGMRAVLTARLAEDPDLARRVTVRPDAAHELALPDRICAAVLCGVLGHIDAPGRRELLRALAERLAPGAPLIVEMMGLTAPVSMPPTRLRRAALGRRTYEWWMSGEPSGEERMRLDTTWRVFEDGKQVHEVRDHYHWYTVGLERIARESGLVLERPPAPHAAAVPHLGVLRGAERRPVTR</sequence>
<dbReference type="SUPFAM" id="SSF51735">
    <property type="entry name" value="NAD(P)-binding Rossmann-fold domains"/>
    <property type="match status" value="1"/>
</dbReference>
<dbReference type="PANTHER" id="PTHR43377">
    <property type="entry name" value="BILIVERDIN REDUCTASE A"/>
    <property type="match status" value="1"/>
</dbReference>
<dbReference type="Gene3D" id="3.40.50.720">
    <property type="entry name" value="NAD(P)-binding Rossmann-like Domain"/>
    <property type="match status" value="1"/>
</dbReference>
<dbReference type="NCBIfam" id="TIGR01761">
    <property type="entry name" value="thiaz-red"/>
    <property type="match status" value="1"/>
</dbReference>
<feature type="domain" description="Thiazolinyl imine reductase-like C-terminal" evidence="4">
    <location>
        <begin position="164"/>
        <end position="261"/>
    </location>
</feature>
<dbReference type="STRING" id="1176198.SAMN05444716_101574"/>
<dbReference type="Proteomes" id="UP000198873">
    <property type="component" value="Unassembled WGS sequence"/>
</dbReference>
<gene>
    <name evidence="5" type="ORF">SAMN05444716_101574</name>
</gene>
<evidence type="ECO:0000259" key="4">
    <source>
        <dbReference type="Pfam" id="PF21390"/>
    </source>
</evidence>
<feature type="domain" description="Gfo/Idh/MocA-like oxidoreductase N-terminal" evidence="2">
    <location>
        <begin position="15"/>
        <end position="130"/>
    </location>
</feature>
<dbReference type="Gene3D" id="3.30.360.10">
    <property type="entry name" value="Dihydrodipicolinate Reductase, domain 2"/>
    <property type="match status" value="1"/>
</dbReference>
<dbReference type="Gene3D" id="3.40.50.150">
    <property type="entry name" value="Vaccinia Virus protein VP39"/>
    <property type="match status" value="1"/>
</dbReference>
<feature type="region of interest" description="Disordered" evidence="1">
    <location>
        <begin position="357"/>
        <end position="427"/>
    </location>
</feature>
<dbReference type="SUPFAM" id="SSF53335">
    <property type="entry name" value="S-adenosyl-L-methionine-dependent methyltransferases"/>
    <property type="match status" value="1"/>
</dbReference>
<accession>A0A1I6PKQ0</accession>
<dbReference type="AlphaFoldDB" id="A0A1I6PKQ0"/>
<keyword evidence="6" id="KW-1185">Reference proteome</keyword>
<dbReference type="InterPro" id="IPR029063">
    <property type="entry name" value="SAM-dependent_MTases_sf"/>
</dbReference>